<dbReference type="OrthoDB" id="10267031at2759"/>
<feature type="domain" description="PCI" evidence="6">
    <location>
        <begin position="190"/>
        <end position="366"/>
    </location>
</feature>
<comment type="subunit">
    <text evidence="5">Component of the eukaryotic translation initiation factor 3 (eIF-3) complex.</text>
</comment>
<evidence type="ECO:0000256" key="4">
    <source>
        <dbReference type="ARBA" id="ARBA00022917"/>
    </source>
</evidence>
<dbReference type="PROSITE" id="PS50250">
    <property type="entry name" value="PCI"/>
    <property type="match status" value="1"/>
</dbReference>
<dbReference type="Pfam" id="PF01399">
    <property type="entry name" value="PCI"/>
    <property type="match status" value="1"/>
</dbReference>
<dbReference type="InterPro" id="IPR000717">
    <property type="entry name" value="PCI_dom"/>
</dbReference>
<comment type="similarity">
    <text evidence="5">Belongs to the eIF-3 subunit M family.</text>
</comment>
<dbReference type="EMBL" id="KN818224">
    <property type="protein sequence ID" value="KIL70313.1"/>
    <property type="molecule type" value="Genomic_DNA"/>
</dbReference>
<dbReference type="GO" id="GO:0001732">
    <property type="term" value="P:formation of cytoplasmic translation initiation complex"/>
    <property type="evidence" value="ECO:0007669"/>
    <property type="project" value="UniProtKB-UniRule"/>
</dbReference>
<keyword evidence="2 5" id="KW-0963">Cytoplasm</keyword>
<organism evidence="7 8">
    <name type="scientific">Amanita muscaria (strain Koide BX008)</name>
    <dbReference type="NCBI Taxonomy" id="946122"/>
    <lineage>
        <taxon>Eukaryota</taxon>
        <taxon>Fungi</taxon>
        <taxon>Dikarya</taxon>
        <taxon>Basidiomycota</taxon>
        <taxon>Agaricomycotina</taxon>
        <taxon>Agaricomycetes</taxon>
        <taxon>Agaricomycetidae</taxon>
        <taxon>Agaricales</taxon>
        <taxon>Pluteineae</taxon>
        <taxon>Amanitaceae</taxon>
        <taxon>Amanita</taxon>
    </lineage>
</organism>
<protein>
    <recommendedName>
        <fullName evidence="5">Eukaryotic translation initiation factor 3 subunit M</fullName>
        <shortName evidence="5">eIF3m</shortName>
    </recommendedName>
</protein>
<proteinExistence type="inferred from homology"/>
<evidence type="ECO:0000313" key="8">
    <source>
        <dbReference type="Proteomes" id="UP000054549"/>
    </source>
</evidence>
<name>A0A0C2XME2_AMAMK</name>
<dbReference type="InParanoid" id="A0A0C2XME2"/>
<dbReference type="AlphaFoldDB" id="A0A0C2XME2"/>
<evidence type="ECO:0000313" key="7">
    <source>
        <dbReference type="EMBL" id="KIL70313.1"/>
    </source>
</evidence>
<dbReference type="InterPro" id="IPR027528">
    <property type="entry name" value="eIF3m"/>
</dbReference>
<comment type="subcellular location">
    <subcellularLocation>
        <location evidence="5">Cytoplasm</location>
    </subcellularLocation>
</comment>
<dbReference type="GO" id="GO:0003743">
    <property type="term" value="F:translation initiation factor activity"/>
    <property type="evidence" value="ECO:0007669"/>
    <property type="project" value="UniProtKB-UniRule"/>
</dbReference>
<reference evidence="7 8" key="1">
    <citation type="submission" date="2014-04" db="EMBL/GenBank/DDBJ databases">
        <title>Evolutionary Origins and Diversification of the Mycorrhizal Mutualists.</title>
        <authorList>
            <consortium name="DOE Joint Genome Institute"/>
            <consortium name="Mycorrhizal Genomics Consortium"/>
            <person name="Kohler A."/>
            <person name="Kuo A."/>
            <person name="Nagy L.G."/>
            <person name="Floudas D."/>
            <person name="Copeland A."/>
            <person name="Barry K.W."/>
            <person name="Cichocki N."/>
            <person name="Veneault-Fourrey C."/>
            <person name="LaButti K."/>
            <person name="Lindquist E.A."/>
            <person name="Lipzen A."/>
            <person name="Lundell T."/>
            <person name="Morin E."/>
            <person name="Murat C."/>
            <person name="Riley R."/>
            <person name="Ohm R."/>
            <person name="Sun H."/>
            <person name="Tunlid A."/>
            <person name="Henrissat B."/>
            <person name="Grigoriev I.V."/>
            <person name="Hibbett D.S."/>
            <person name="Martin F."/>
        </authorList>
    </citation>
    <scope>NUCLEOTIDE SEQUENCE [LARGE SCALE GENOMIC DNA]</scope>
    <source>
        <strain evidence="7 8">Koide BX008</strain>
    </source>
</reference>
<dbReference type="SMART" id="SM00088">
    <property type="entry name" value="PINT"/>
    <property type="match status" value="1"/>
</dbReference>
<dbReference type="GO" id="GO:0033290">
    <property type="term" value="C:eukaryotic 48S preinitiation complex"/>
    <property type="evidence" value="ECO:0007669"/>
    <property type="project" value="UniProtKB-UniRule"/>
</dbReference>
<evidence type="ECO:0000256" key="5">
    <source>
        <dbReference type="HAMAP-Rule" id="MF_03012"/>
    </source>
</evidence>
<dbReference type="HAMAP" id="MF_03012">
    <property type="entry name" value="eIF3m"/>
    <property type="match status" value="1"/>
</dbReference>
<dbReference type="GO" id="GO:0016282">
    <property type="term" value="C:eukaryotic 43S preinitiation complex"/>
    <property type="evidence" value="ECO:0007669"/>
    <property type="project" value="UniProtKB-UniRule"/>
</dbReference>
<dbReference type="PANTHER" id="PTHR15350">
    <property type="entry name" value="COP9 SIGNALOSOME COMPLEX SUBUNIT 7/DENDRITIC CELL PROTEIN GA17"/>
    <property type="match status" value="1"/>
</dbReference>
<keyword evidence="8" id="KW-1185">Reference proteome</keyword>
<dbReference type="HOGENOM" id="CLU_035254_3_0_1"/>
<evidence type="ECO:0000256" key="2">
    <source>
        <dbReference type="ARBA" id="ARBA00022490"/>
    </source>
</evidence>
<dbReference type="InterPro" id="IPR040750">
    <property type="entry name" value="eIF3m_C_helix"/>
</dbReference>
<gene>
    <name evidence="7" type="ORF">M378DRAFT_156420</name>
</gene>
<keyword evidence="4 5" id="KW-0648">Protein biosynthesis</keyword>
<accession>A0A0C2XME2</accession>
<evidence type="ECO:0000256" key="3">
    <source>
        <dbReference type="ARBA" id="ARBA00022540"/>
    </source>
</evidence>
<dbReference type="STRING" id="946122.A0A0C2XME2"/>
<dbReference type="InterPro" id="IPR045237">
    <property type="entry name" value="COPS7/eIF3m"/>
</dbReference>
<dbReference type="GO" id="GO:0071541">
    <property type="term" value="C:eukaryotic translation initiation factor 3 complex, eIF3m"/>
    <property type="evidence" value="ECO:0007669"/>
    <property type="project" value="UniProtKB-UniRule"/>
</dbReference>
<dbReference type="Pfam" id="PF18005">
    <property type="entry name" value="eIF3m_C_helix"/>
    <property type="match status" value="1"/>
</dbReference>
<comment type="function">
    <text evidence="5">Component of the eukaryotic translation initiation factor 3 (eIF-3) complex, which is involved in protein synthesis of a specialized repertoire of mRNAs and, together with other initiation factors, stimulates binding of mRNA and methionyl-tRNAi to the 40S ribosome. The eIF-3 complex specifically targets and initiates translation of a subset of mRNAs involved in cell proliferation.</text>
</comment>
<dbReference type="Proteomes" id="UP000054549">
    <property type="component" value="Unassembled WGS sequence"/>
</dbReference>
<sequence length="411" mass="46548">MALTDSISVFAEGTPEEQVQELVDYLVRGRSDEDREALVREFAEAIESKEGQKPFNEDDERRRQVFSRLLSEVKGLGDGNEKEIDGFFNMIYAHIFALYPLDSSEITEHVKILLQVISSASTDKPSRKYRILSNLFNAIPRTSHLRSLVYATILEIATDKDELEVLNLSRSTVEKWLSEWDISNMDKAAFAKTVADGYVKCDQREKAYEYSLTSVRLLPAASAESHAAAFNLIADALRLPSVFNFDPLIKLDVVVAVKNHELFSLLQIFLNNGLAEFQTWLANHPDTLKEYDLDKSHLERKIRLLTLTSLSFKYIGQDLPYSKISETLQIDLAGVETWIIDVIRAGLVWGKMSQTNQALHVVRSTARVFEKEQWETLEKRVLAWKTTLTGVLDVVATAKRHNGIITPPQAA</sequence>
<dbReference type="FunCoup" id="A0A0C2XME2">
    <property type="interactions" value="665"/>
</dbReference>
<evidence type="ECO:0000256" key="1">
    <source>
        <dbReference type="ARBA" id="ARBA00008482"/>
    </source>
</evidence>
<dbReference type="PANTHER" id="PTHR15350:SF2">
    <property type="entry name" value="EUKARYOTIC TRANSLATION INITIATION FACTOR 3 SUBUNIT M"/>
    <property type="match status" value="1"/>
</dbReference>
<keyword evidence="3 5" id="KW-0396">Initiation factor</keyword>
<comment type="similarity">
    <text evidence="1">Belongs to the CSN7/EIF3M family. CSN7 subfamily.</text>
</comment>
<evidence type="ECO:0000259" key="6">
    <source>
        <dbReference type="PROSITE" id="PS50250"/>
    </source>
</evidence>